<evidence type="ECO:0000259" key="1">
    <source>
        <dbReference type="Pfam" id="PF01609"/>
    </source>
</evidence>
<dbReference type="InterPro" id="IPR012337">
    <property type="entry name" value="RNaseH-like_sf"/>
</dbReference>
<proteinExistence type="predicted"/>
<organism evidence="2 3">
    <name type="scientific">Candidatus Aeolococcus gillhamiae</name>
    <dbReference type="NCBI Taxonomy" id="3127015"/>
    <lineage>
        <taxon>Bacteria</taxon>
        <taxon>Bacillati</taxon>
        <taxon>Candidatus Dormiibacterota</taxon>
        <taxon>Candidatus Dormibacteria</taxon>
        <taxon>Candidatus Aeolococcales</taxon>
        <taxon>Candidatus Aeolococcaceae</taxon>
        <taxon>Candidatus Aeolococcus</taxon>
    </lineage>
</organism>
<dbReference type="SUPFAM" id="SSF53098">
    <property type="entry name" value="Ribonuclease H-like"/>
    <property type="match status" value="1"/>
</dbReference>
<feature type="domain" description="Transposase IS4-like" evidence="1">
    <location>
        <begin position="242"/>
        <end position="489"/>
    </location>
</feature>
<dbReference type="GO" id="GO:0004803">
    <property type="term" value="F:transposase activity"/>
    <property type="evidence" value="ECO:0007669"/>
    <property type="project" value="InterPro"/>
</dbReference>
<dbReference type="PANTHER" id="PTHR34614">
    <property type="match status" value="1"/>
</dbReference>
<accession>A0A934JWT8</accession>
<dbReference type="NCBIfam" id="NF033559">
    <property type="entry name" value="transpos_IS1634"/>
    <property type="match status" value="1"/>
</dbReference>
<name>A0A934JWT8_9BACT</name>
<evidence type="ECO:0000313" key="3">
    <source>
        <dbReference type="Proteomes" id="UP000606991"/>
    </source>
</evidence>
<dbReference type="AlphaFoldDB" id="A0A934JWT8"/>
<dbReference type="GO" id="GO:0006313">
    <property type="term" value="P:DNA transposition"/>
    <property type="evidence" value="ECO:0007669"/>
    <property type="project" value="InterPro"/>
</dbReference>
<reference evidence="2 3" key="1">
    <citation type="submission" date="2020-10" db="EMBL/GenBank/DDBJ databases">
        <title>Ca. Dormibacterota MAGs.</title>
        <authorList>
            <person name="Montgomery K."/>
        </authorList>
    </citation>
    <scope>NUCLEOTIDE SEQUENCE [LARGE SCALE GENOMIC DNA]</scope>
    <source>
        <strain evidence="2">SC8812_S17_18</strain>
    </source>
</reference>
<evidence type="ECO:0000313" key="2">
    <source>
        <dbReference type="EMBL" id="MBJ7596397.1"/>
    </source>
</evidence>
<gene>
    <name evidence="2" type="ORF">JF886_16340</name>
</gene>
<sequence length="556" mass="63120">MYLRETRRTNKDGRVVRYLQLAHNERHPKSGAATARIIHNFGRTDQVDRAGLERLIGSISRVLDPTAAMTSSAGEDVDVLDTRNLGGAWVLDQLWRRLRIDASMRQLLDGRRLDPRVERVLFALVANRALDPLSKLATTQWVGERVAISGLDAVDEDTCYRAMDWLLEIEDELAQAVYWAVADLLDLEVDLLFFDTTSTYFESDGDDVSAEDGERTIGFRTFGHSKDSRADLPQVVIGMAVTRTGIPIRVWTWPGNTNDSALIREVRDDLRAWKLSRVVWVADRGFTSAENRRYLQRAGGHYILGEKLRGESAEAAAALARPGRFHTVAANLRVKEVVIDDGTMRDRFVICHNPEQAERDRAVRQALVRQLELVIADTDALAADKREEAACRLHAKPALRKWLRITAGGRLRIDQAKVRAEERFDGKFLLRTSDPTLSAEDVALGYKQLLEVERGWRDMKSTLDLRPVFHRKEERIRSHVLLCWLALLLIRIAENATQDTWRNLRNELDRMHRVTLATSHGQVTQRTLTNARQGAILAALDLPEPPRYFEFTLPAS</sequence>
<protein>
    <submittedName>
        <fullName evidence="2">IS1634 family transposase</fullName>
    </submittedName>
</protein>
<dbReference type="InterPro" id="IPR002559">
    <property type="entry name" value="Transposase_11"/>
</dbReference>
<comment type="caution">
    <text evidence="2">The sequence shown here is derived from an EMBL/GenBank/DDBJ whole genome shotgun (WGS) entry which is preliminary data.</text>
</comment>
<dbReference type="RefSeq" id="WP_337314402.1">
    <property type="nucleotide sequence ID" value="NZ_JAEKNS010000162.1"/>
</dbReference>
<dbReference type="PANTHER" id="PTHR34614:SF2">
    <property type="entry name" value="TRANSPOSASE IS4-LIKE DOMAIN-CONTAINING PROTEIN"/>
    <property type="match status" value="1"/>
</dbReference>
<dbReference type="InterPro" id="IPR047654">
    <property type="entry name" value="IS1634_transpos"/>
</dbReference>
<dbReference type="Proteomes" id="UP000606991">
    <property type="component" value="Unassembled WGS sequence"/>
</dbReference>
<dbReference type="EMBL" id="JAEKNS010000162">
    <property type="protein sequence ID" value="MBJ7596397.1"/>
    <property type="molecule type" value="Genomic_DNA"/>
</dbReference>
<dbReference type="Pfam" id="PF01609">
    <property type="entry name" value="DDE_Tnp_1"/>
    <property type="match status" value="1"/>
</dbReference>
<dbReference type="GO" id="GO:0003677">
    <property type="term" value="F:DNA binding"/>
    <property type="evidence" value="ECO:0007669"/>
    <property type="project" value="InterPro"/>
</dbReference>